<dbReference type="InterPro" id="IPR035421">
    <property type="entry name" value="Terminase_6C"/>
</dbReference>
<dbReference type="InterPro" id="IPR027417">
    <property type="entry name" value="P-loop_NTPase"/>
</dbReference>
<dbReference type="KEGG" id="sand:H3309_02410"/>
<sequence>MERKAASGAPAGALIAPHDGPLAWFGVGVVIEGWTRDGFRWPAHPRVSDWRYVARAGQLPPEGDWSTWLVMAGRGFGKTRTGAEWVQSVAIAHPGSRIAMIGATAADVKAVMVFGEAGLMAVAPPAGRPKWKSDDARLEWPGGSVAETFGAVNPEMVRGHAFDFAWCDELAHWRHPEAVWANLKLALRRGNRPRVLVSTTPKPMGLLRALLKDDRIAVSRGGTRENVANLPAAYLEEVYAAFDGREIGRQELDGELLSQVPGALWSLDMIAAGRKPMDVAAKRVLVGVDPPATDGTCGIVVVALGADDEAYVLADCSIADVMPTGWGRAVLAAVADYRADAVVIETNMGGRMVADVLRQMDAGVKVIEVRAAAGKVARAEPLEVPYRAGRVHHTRIFEALEAEMCGMVVGGGYAGPGRSPDRADALVWGLTELLRLEVKGPRVVGL</sequence>
<evidence type="ECO:0000313" key="3">
    <source>
        <dbReference type="EMBL" id="QMW23375.1"/>
    </source>
</evidence>
<organism evidence="3 4">
    <name type="scientific">Sandaracinobacteroides saxicola</name>
    <dbReference type="NCBI Taxonomy" id="2759707"/>
    <lineage>
        <taxon>Bacteria</taxon>
        <taxon>Pseudomonadati</taxon>
        <taxon>Pseudomonadota</taxon>
        <taxon>Alphaproteobacteria</taxon>
        <taxon>Sphingomonadales</taxon>
        <taxon>Sphingosinicellaceae</taxon>
        <taxon>Sandaracinobacteroides</taxon>
    </lineage>
</organism>
<dbReference type="Proteomes" id="UP000515292">
    <property type="component" value="Chromosome"/>
</dbReference>
<gene>
    <name evidence="3" type="ORF">H3309_02410</name>
</gene>
<evidence type="ECO:0000256" key="1">
    <source>
        <dbReference type="ARBA" id="ARBA00022612"/>
    </source>
</evidence>
<evidence type="ECO:0000313" key="4">
    <source>
        <dbReference type="Proteomes" id="UP000515292"/>
    </source>
</evidence>
<dbReference type="Pfam" id="PF03237">
    <property type="entry name" value="Terminase_6N"/>
    <property type="match status" value="1"/>
</dbReference>
<feature type="domain" description="Terminase large subunit gp17-like C-terminal" evidence="2">
    <location>
        <begin position="286"/>
        <end position="431"/>
    </location>
</feature>
<dbReference type="Pfam" id="PF17289">
    <property type="entry name" value="Terminase_6C"/>
    <property type="match status" value="1"/>
</dbReference>
<dbReference type="Gene3D" id="3.40.50.300">
    <property type="entry name" value="P-loop containing nucleotide triphosphate hydrolases"/>
    <property type="match status" value="1"/>
</dbReference>
<keyword evidence="4" id="KW-1185">Reference proteome</keyword>
<proteinExistence type="predicted"/>
<accession>A0A7G5IJ33</accession>
<dbReference type="AlphaFoldDB" id="A0A7G5IJ33"/>
<reference evidence="3 4" key="1">
    <citation type="submission" date="2020-07" db="EMBL/GenBank/DDBJ databases">
        <title>Complete genome sequence for Sandaracinobacter sp. M6.</title>
        <authorList>
            <person name="Tang Y."/>
            <person name="Liu Q."/>
            <person name="Guo Z."/>
            <person name="Lei P."/>
            <person name="Huang B."/>
        </authorList>
    </citation>
    <scope>NUCLEOTIDE SEQUENCE [LARGE SCALE GENOMIC DNA]</scope>
    <source>
        <strain evidence="3 4">M6</strain>
    </source>
</reference>
<protein>
    <submittedName>
        <fullName evidence="3">DNA-packaging protein</fullName>
    </submittedName>
</protein>
<name>A0A7G5IJ33_9SPHN</name>
<evidence type="ECO:0000259" key="2">
    <source>
        <dbReference type="Pfam" id="PF17289"/>
    </source>
</evidence>
<keyword evidence="1" id="KW-1188">Viral release from host cell</keyword>
<dbReference type="RefSeq" id="WP_182297168.1">
    <property type="nucleotide sequence ID" value="NZ_CP059851.1"/>
</dbReference>
<dbReference type="EMBL" id="CP059851">
    <property type="protein sequence ID" value="QMW23375.1"/>
    <property type="molecule type" value="Genomic_DNA"/>
</dbReference>
<dbReference type="Gene3D" id="3.30.420.240">
    <property type="match status" value="1"/>
</dbReference>